<proteinExistence type="predicted"/>
<evidence type="ECO:0000313" key="3">
    <source>
        <dbReference type="Proteomes" id="UP001589834"/>
    </source>
</evidence>
<sequence length="199" mass="20734">MKTSFPKLSATVLFVALCAVSTGASAQDAKKAMATKLAQMQAKSDGAALANQLTADAVQLPLSAWSQRLDESVPPARQKDVRDKLDVELKKFADNTHKAIEAQVSKAAETALVPLFMDKLSEDEMKTVIAYMESPAAVKFQSLSGDAGNAWAQKVIDATRSTVEANVKSFDAAATKIVGVPATPPAGAPANGAASGSKK</sequence>
<name>A0ABV6PQL3_9BURK</name>
<evidence type="ECO:0008006" key="4">
    <source>
        <dbReference type="Google" id="ProtNLM"/>
    </source>
</evidence>
<evidence type="ECO:0000256" key="1">
    <source>
        <dbReference type="SAM" id="SignalP"/>
    </source>
</evidence>
<evidence type="ECO:0000313" key="2">
    <source>
        <dbReference type="EMBL" id="MFC0592105.1"/>
    </source>
</evidence>
<accession>A0ABV6PQL3</accession>
<organism evidence="2 3">
    <name type="scientific">Ottowia pentelensis</name>
    <dbReference type="NCBI Taxonomy" id="511108"/>
    <lineage>
        <taxon>Bacteria</taxon>
        <taxon>Pseudomonadati</taxon>
        <taxon>Pseudomonadota</taxon>
        <taxon>Betaproteobacteria</taxon>
        <taxon>Burkholderiales</taxon>
        <taxon>Comamonadaceae</taxon>
        <taxon>Ottowia</taxon>
    </lineage>
</organism>
<dbReference type="Proteomes" id="UP001589834">
    <property type="component" value="Unassembled WGS sequence"/>
</dbReference>
<dbReference type="EMBL" id="JBHLTN010000010">
    <property type="protein sequence ID" value="MFC0592105.1"/>
    <property type="molecule type" value="Genomic_DNA"/>
</dbReference>
<dbReference type="RefSeq" id="WP_293220802.1">
    <property type="nucleotide sequence ID" value="NZ_JBHLTN010000010.1"/>
</dbReference>
<protein>
    <recommendedName>
        <fullName evidence="4">DUF2059 domain-containing protein</fullName>
    </recommendedName>
</protein>
<keyword evidence="3" id="KW-1185">Reference proteome</keyword>
<comment type="caution">
    <text evidence="2">The sequence shown here is derived from an EMBL/GenBank/DDBJ whole genome shotgun (WGS) entry which is preliminary data.</text>
</comment>
<reference evidence="2 3" key="1">
    <citation type="submission" date="2024-09" db="EMBL/GenBank/DDBJ databases">
        <authorList>
            <person name="Sun Q."/>
            <person name="Mori K."/>
        </authorList>
    </citation>
    <scope>NUCLEOTIDE SEQUENCE [LARGE SCALE GENOMIC DNA]</scope>
    <source>
        <strain evidence="2 3">NCAIM B.02336</strain>
    </source>
</reference>
<gene>
    <name evidence="2" type="ORF">ACFFGG_06005</name>
</gene>
<keyword evidence="1" id="KW-0732">Signal</keyword>
<feature type="signal peptide" evidence="1">
    <location>
        <begin position="1"/>
        <end position="26"/>
    </location>
</feature>
<feature type="chain" id="PRO_5045533789" description="DUF2059 domain-containing protein" evidence="1">
    <location>
        <begin position="27"/>
        <end position="199"/>
    </location>
</feature>